<dbReference type="Proteomes" id="UP000031599">
    <property type="component" value="Unassembled WGS sequence"/>
</dbReference>
<dbReference type="Gene3D" id="3.90.470.20">
    <property type="entry name" value="4'-phosphopantetheinyl transferase domain"/>
    <property type="match status" value="2"/>
</dbReference>
<evidence type="ECO:0000256" key="2">
    <source>
        <dbReference type="ARBA" id="ARBA00022679"/>
    </source>
</evidence>
<proteinExistence type="inferred from homology"/>
<dbReference type="AlphaFoldDB" id="A0A0C2CSI3"/>
<comment type="similarity">
    <text evidence="1">Belongs to the P-Pant transferase superfamily. Gsp/Sfp/HetI/AcpT family.</text>
</comment>
<evidence type="ECO:0000313" key="4">
    <source>
        <dbReference type="EMBL" id="KIG12595.1"/>
    </source>
</evidence>
<dbReference type="InterPro" id="IPR050559">
    <property type="entry name" value="P-Pant_transferase_sf"/>
</dbReference>
<dbReference type="InterPro" id="IPR008278">
    <property type="entry name" value="4-PPantetheinyl_Trfase_dom"/>
</dbReference>
<feature type="domain" description="4'-phosphopantetheinyl transferase" evidence="3">
    <location>
        <begin position="140"/>
        <end position="247"/>
    </location>
</feature>
<keyword evidence="2 4" id="KW-0808">Transferase</keyword>
<dbReference type="InterPro" id="IPR037143">
    <property type="entry name" value="4-PPantetheinyl_Trfase_dom_sf"/>
</dbReference>
<dbReference type="GO" id="GO:0000287">
    <property type="term" value="F:magnesium ion binding"/>
    <property type="evidence" value="ECO:0007669"/>
    <property type="project" value="InterPro"/>
</dbReference>
<accession>A0A0C2CSI3</accession>
<dbReference type="EMBL" id="JMCC02000124">
    <property type="protein sequence ID" value="KIG12595.1"/>
    <property type="molecule type" value="Genomic_DNA"/>
</dbReference>
<dbReference type="GO" id="GO:0019878">
    <property type="term" value="P:lysine biosynthetic process via aminoadipic acid"/>
    <property type="evidence" value="ECO:0007669"/>
    <property type="project" value="TreeGrafter"/>
</dbReference>
<name>A0A0C2CSI3_9BACT</name>
<evidence type="ECO:0000313" key="5">
    <source>
        <dbReference type="Proteomes" id="UP000031599"/>
    </source>
</evidence>
<dbReference type="Pfam" id="PF01648">
    <property type="entry name" value="ACPS"/>
    <property type="match status" value="1"/>
</dbReference>
<dbReference type="SUPFAM" id="SSF56214">
    <property type="entry name" value="4'-phosphopantetheinyl transferase"/>
    <property type="match status" value="2"/>
</dbReference>
<gene>
    <name evidence="4" type="ORF">DB30_01219</name>
</gene>
<dbReference type="GO" id="GO:0008897">
    <property type="term" value="F:holo-[acyl-carrier-protein] synthase activity"/>
    <property type="evidence" value="ECO:0007669"/>
    <property type="project" value="InterPro"/>
</dbReference>
<evidence type="ECO:0000256" key="1">
    <source>
        <dbReference type="ARBA" id="ARBA00010990"/>
    </source>
</evidence>
<evidence type="ECO:0000259" key="3">
    <source>
        <dbReference type="Pfam" id="PF01648"/>
    </source>
</evidence>
<dbReference type="PANTHER" id="PTHR12215">
    <property type="entry name" value="PHOSPHOPANTETHEINE TRANSFERASE"/>
    <property type="match status" value="1"/>
</dbReference>
<organism evidence="4 5">
    <name type="scientific">Enhygromyxa salina</name>
    <dbReference type="NCBI Taxonomy" id="215803"/>
    <lineage>
        <taxon>Bacteria</taxon>
        <taxon>Pseudomonadati</taxon>
        <taxon>Myxococcota</taxon>
        <taxon>Polyangia</taxon>
        <taxon>Nannocystales</taxon>
        <taxon>Nannocystaceae</taxon>
        <taxon>Enhygromyxa</taxon>
    </lineage>
</organism>
<sequence length="277" mass="30260">MYFDARPSLGDSGANMTRPQLANAFTPRAGVLDLWEIDLARPISESDRNLLTVEETAKADRIIIESKQRQSYRARAELRRILARYLDAEPGALCFAYGEQGKPALLPDPERGPAPLCFNLSHSGTVGLVGVIFGAADEQLGVDVEEARPGREFASIAESFFAPDEVEVFRRLPSTEHTAAFYRAWTRKEAYLKAIGTGLSFASSAFSISFGRGEPARLLRTERAGDHPSRWRMIDVPCPAGYAAAACWSGAPLELRHYFAPCSAPPLAARGAYPPSI</sequence>
<dbReference type="PANTHER" id="PTHR12215:SF10">
    <property type="entry name" value="L-AMINOADIPATE-SEMIALDEHYDE DEHYDROGENASE-PHOSPHOPANTETHEINYL TRANSFERASE"/>
    <property type="match status" value="1"/>
</dbReference>
<comment type="caution">
    <text evidence="4">The sequence shown here is derived from an EMBL/GenBank/DDBJ whole genome shotgun (WGS) entry which is preliminary data.</text>
</comment>
<dbReference type="GO" id="GO:0005829">
    <property type="term" value="C:cytosol"/>
    <property type="evidence" value="ECO:0007669"/>
    <property type="project" value="TreeGrafter"/>
</dbReference>
<reference evidence="4 5" key="1">
    <citation type="submission" date="2014-12" db="EMBL/GenBank/DDBJ databases">
        <title>Genome assembly of Enhygromyxa salina DSM 15201.</title>
        <authorList>
            <person name="Sharma G."/>
            <person name="Subramanian S."/>
        </authorList>
    </citation>
    <scope>NUCLEOTIDE SEQUENCE [LARGE SCALE GENOMIC DNA]</scope>
    <source>
        <strain evidence="4 5">DSM 15201</strain>
    </source>
</reference>
<protein>
    <submittedName>
        <fullName evidence="4">4'-phosphopantetheinyl transferase</fullName>
    </submittedName>
</protein>